<sequence length="195" mass="21839">MLEKLKELFSVKNQKKTTWNLIILILAGAVILLLSNFILSDKQEPDKLLLNERGYESKVQNEFNQIEDEASILEAKLEQILEKIKGVGQVDVMITFEETSEKVPAFNTTQIVEKTDEKDAQGGIREITREDSTKQIILGNSNSSLMVIKETKPKIRGVIVVAEGAEDLEIKEKLYSAVKTVLGVSGNRVEIYSSN</sequence>
<dbReference type="Proteomes" id="UP000198625">
    <property type="component" value="Unassembled WGS sequence"/>
</dbReference>
<accession>A0A1H3K9S4</accession>
<dbReference type="RefSeq" id="WP_208975160.1">
    <property type="nucleotide sequence ID" value="NZ_FNQE01000001.1"/>
</dbReference>
<keyword evidence="1" id="KW-0175">Coiled coil</keyword>
<feature type="transmembrane region" description="Helical" evidence="2">
    <location>
        <begin position="21"/>
        <end position="39"/>
    </location>
</feature>
<keyword evidence="4" id="KW-1185">Reference proteome</keyword>
<keyword evidence="2" id="KW-1133">Transmembrane helix</keyword>
<organism evidence="3 4">
    <name type="scientific">Proteiniborus ethanoligenes</name>
    <dbReference type="NCBI Taxonomy" id="415015"/>
    <lineage>
        <taxon>Bacteria</taxon>
        <taxon>Bacillati</taxon>
        <taxon>Bacillota</taxon>
        <taxon>Clostridia</taxon>
        <taxon>Eubacteriales</taxon>
        <taxon>Proteiniborus</taxon>
    </lineage>
</organism>
<keyword evidence="2" id="KW-0472">Membrane</keyword>
<dbReference type="STRING" id="415015.SAMN05660462_00171"/>
<keyword evidence="2" id="KW-0812">Transmembrane</keyword>
<evidence type="ECO:0000256" key="2">
    <source>
        <dbReference type="SAM" id="Phobius"/>
    </source>
</evidence>
<proteinExistence type="predicted"/>
<evidence type="ECO:0000313" key="3">
    <source>
        <dbReference type="EMBL" id="SDY48338.1"/>
    </source>
</evidence>
<reference evidence="3 4" key="1">
    <citation type="submission" date="2016-10" db="EMBL/GenBank/DDBJ databases">
        <authorList>
            <person name="de Groot N.N."/>
        </authorList>
    </citation>
    <scope>NUCLEOTIDE SEQUENCE [LARGE SCALE GENOMIC DNA]</scope>
    <source>
        <strain evidence="3 4">DSM 21650</strain>
    </source>
</reference>
<evidence type="ECO:0000256" key="1">
    <source>
        <dbReference type="SAM" id="Coils"/>
    </source>
</evidence>
<protein>
    <submittedName>
        <fullName evidence="3">Stage III sporulation protein AG</fullName>
    </submittedName>
</protein>
<gene>
    <name evidence="3" type="ORF">SAMN05660462_00171</name>
</gene>
<name>A0A1H3K9S4_9FIRM</name>
<evidence type="ECO:0000313" key="4">
    <source>
        <dbReference type="Proteomes" id="UP000198625"/>
    </source>
</evidence>
<feature type="coiled-coil region" evidence="1">
    <location>
        <begin position="56"/>
        <end position="83"/>
    </location>
</feature>
<dbReference type="AlphaFoldDB" id="A0A1H3K9S4"/>
<dbReference type="EMBL" id="FNQE01000001">
    <property type="protein sequence ID" value="SDY48338.1"/>
    <property type="molecule type" value="Genomic_DNA"/>
</dbReference>